<comment type="similarity">
    <text evidence="1">Belongs to the TolB family.</text>
</comment>
<gene>
    <name evidence="2" type="ORF">GVT53_08410</name>
</gene>
<dbReference type="InterPro" id="IPR011659">
    <property type="entry name" value="WD40"/>
</dbReference>
<dbReference type="PROSITE" id="PS51257">
    <property type="entry name" value="PROKAR_LIPOPROTEIN"/>
    <property type="match status" value="1"/>
</dbReference>
<dbReference type="KEGG" id="mut:GVT53_08410"/>
<sequence length="315" mass="36453">MVKGITILGFLVLLLSCKSEKENSQRELGLVYNVLRDVDIDNYEIYAMNLDGTGKTNITDLYPVDWTYYSYEDTLYFISDRGACKRCYFLYKSNFKGENVQKVSELELADSWMSTRKDGTELIVKPKLITENTFYILDQKGNIIDRLETGLAFAADPLFVNNGKQVVFRGGKTVRKEINGFDEELYIIDVDGKNRKQLTHYPKQDSTAGKFGYRAGAPKLHQTEDFVTYQSKQNGKYSLYAVNLDGSKTWKLTENSQNEGWHDWSPDGKWLAIELFDDDQSQFHIGLMNWETKEMEILTDDTFKYQQAPNFIYKN</sequence>
<evidence type="ECO:0000313" key="3">
    <source>
        <dbReference type="Proteomes" id="UP000502928"/>
    </source>
</evidence>
<keyword evidence="3" id="KW-1185">Reference proteome</keyword>
<dbReference type="PANTHER" id="PTHR36842:SF1">
    <property type="entry name" value="PROTEIN TOLB"/>
    <property type="match status" value="1"/>
</dbReference>
<dbReference type="InterPro" id="IPR011042">
    <property type="entry name" value="6-blade_b-propeller_TolB-like"/>
</dbReference>
<dbReference type="Pfam" id="PF07676">
    <property type="entry name" value="PD40"/>
    <property type="match status" value="1"/>
</dbReference>
<dbReference type="SUPFAM" id="SSF69304">
    <property type="entry name" value="Tricorn protease N-terminal domain"/>
    <property type="match status" value="1"/>
</dbReference>
<dbReference type="RefSeq" id="WP_166248235.1">
    <property type="nucleotide sequence ID" value="NZ_CP049616.1"/>
</dbReference>
<accession>A0A6G7J2L7</accession>
<name>A0A6G7J2L7_9FLAO</name>
<reference evidence="2 3" key="1">
    <citation type="submission" date="2020-02" db="EMBL/GenBank/DDBJ databases">
        <title>Complete genome of Muricauda sp. 501str8.</title>
        <authorList>
            <person name="Dong B."/>
            <person name="Zhu S."/>
            <person name="Yang J."/>
            <person name="Chen J."/>
        </authorList>
    </citation>
    <scope>NUCLEOTIDE SEQUENCE [LARGE SCALE GENOMIC DNA]</scope>
    <source>
        <strain evidence="2 3">501str8</strain>
    </source>
</reference>
<dbReference type="EMBL" id="CP049616">
    <property type="protein sequence ID" value="QII44702.1"/>
    <property type="molecule type" value="Genomic_DNA"/>
</dbReference>
<dbReference type="PANTHER" id="PTHR36842">
    <property type="entry name" value="PROTEIN TOLB HOMOLOG"/>
    <property type="match status" value="1"/>
</dbReference>
<evidence type="ECO:0000313" key="2">
    <source>
        <dbReference type="EMBL" id="QII44702.1"/>
    </source>
</evidence>
<evidence type="ECO:0008006" key="4">
    <source>
        <dbReference type="Google" id="ProtNLM"/>
    </source>
</evidence>
<dbReference type="Gene3D" id="2.120.10.30">
    <property type="entry name" value="TolB, C-terminal domain"/>
    <property type="match status" value="1"/>
</dbReference>
<dbReference type="AlphaFoldDB" id="A0A6G7J2L7"/>
<evidence type="ECO:0000256" key="1">
    <source>
        <dbReference type="ARBA" id="ARBA00009820"/>
    </source>
</evidence>
<protein>
    <recommendedName>
        <fullName evidence="4">TolB protein</fullName>
    </recommendedName>
</protein>
<proteinExistence type="inferred from homology"/>
<organism evidence="2 3">
    <name type="scientific">Flagellimonas oceani</name>
    <dbReference type="NCBI Taxonomy" id="2698672"/>
    <lineage>
        <taxon>Bacteria</taxon>
        <taxon>Pseudomonadati</taxon>
        <taxon>Bacteroidota</taxon>
        <taxon>Flavobacteriia</taxon>
        <taxon>Flavobacteriales</taxon>
        <taxon>Flavobacteriaceae</taxon>
        <taxon>Flagellimonas</taxon>
    </lineage>
</organism>
<dbReference type="Proteomes" id="UP000502928">
    <property type="component" value="Chromosome"/>
</dbReference>